<sequence>MPGRRVSFDLGSSKPTRSGRGHHHNRRSHSAERVHRLADDFPEMRPAPSYDQLVRENHILKLDLREKDQELQRERALAEHYREQAVDLQRSLDANSDQDARRDGKLKDLRKKNARLEVENADLAAQIRDLGRQLREALDARAARIHIEVERWKNEAADWRRRYEETHARYEDVHRRLDRMRRNMDDVVQENTTLKVQLRRGW</sequence>
<feature type="compositionally biased region" description="Basic residues" evidence="2">
    <location>
        <begin position="17"/>
        <end position="28"/>
    </location>
</feature>
<accession>A0AAN6QK81</accession>
<name>A0AAN6QK81_9PEZI</name>
<feature type="region of interest" description="Disordered" evidence="2">
    <location>
        <begin position="1"/>
        <end position="34"/>
    </location>
</feature>
<evidence type="ECO:0000256" key="2">
    <source>
        <dbReference type="SAM" id="MobiDB-lite"/>
    </source>
</evidence>
<keyword evidence="4" id="KW-1185">Reference proteome</keyword>
<protein>
    <submittedName>
        <fullName evidence="3">Uncharacterized protein</fullName>
    </submittedName>
</protein>
<proteinExistence type="predicted"/>
<gene>
    <name evidence="3" type="ORF">N656DRAFT_801620</name>
</gene>
<dbReference type="AlphaFoldDB" id="A0AAN6QK81"/>
<dbReference type="Gene3D" id="1.20.5.1160">
    <property type="entry name" value="Vasodilator-stimulated phosphoprotein"/>
    <property type="match status" value="1"/>
</dbReference>
<organism evidence="3 4">
    <name type="scientific">Canariomyces notabilis</name>
    <dbReference type="NCBI Taxonomy" id="2074819"/>
    <lineage>
        <taxon>Eukaryota</taxon>
        <taxon>Fungi</taxon>
        <taxon>Dikarya</taxon>
        <taxon>Ascomycota</taxon>
        <taxon>Pezizomycotina</taxon>
        <taxon>Sordariomycetes</taxon>
        <taxon>Sordariomycetidae</taxon>
        <taxon>Sordariales</taxon>
        <taxon>Chaetomiaceae</taxon>
        <taxon>Canariomyces</taxon>
    </lineage>
</organism>
<feature type="coiled-coil region" evidence="1">
    <location>
        <begin position="50"/>
        <end position="197"/>
    </location>
</feature>
<keyword evidence="1" id="KW-0175">Coiled coil</keyword>
<dbReference type="Proteomes" id="UP001302812">
    <property type="component" value="Unassembled WGS sequence"/>
</dbReference>
<reference evidence="3" key="1">
    <citation type="journal article" date="2023" name="Mol. Phylogenet. Evol.">
        <title>Genome-scale phylogeny and comparative genomics of the fungal order Sordariales.</title>
        <authorList>
            <person name="Hensen N."/>
            <person name="Bonometti L."/>
            <person name="Westerberg I."/>
            <person name="Brannstrom I.O."/>
            <person name="Guillou S."/>
            <person name="Cros-Aarteil S."/>
            <person name="Calhoun S."/>
            <person name="Haridas S."/>
            <person name="Kuo A."/>
            <person name="Mondo S."/>
            <person name="Pangilinan J."/>
            <person name="Riley R."/>
            <person name="LaButti K."/>
            <person name="Andreopoulos B."/>
            <person name="Lipzen A."/>
            <person name="Chen C."/>
            <person name="Yan M."/>
            <person name="Daum C."/>
            <person name="Ng V."/>
            <person name="Clum A."/>
            <person name="Steindorff A."/>
            <person name="Ohm R.A."/>
            <person name="Martin F."/>
            <person name="Silar P."/>
            <person name="Natvig D.O."/>
            <person name="Lalanne C."/>
            <person name="Gautier V."/>
            <person name="Ament-Velasquez S.L."/>
            <person name="Kruys A."/>
            <person name="Hutchinson M.I."/>
            <person name="Powell A.J."/>
            <person name="Barry K."/>
            <person name="Miller A.N."/>
            <person name="Grigoriev I.V."/>
            <person name="Debuchy R."/>
            <person name="Gladieux P."/>
            <person name="Hiltunen Thoren M."/>
            <person name="Johannesson H."/>
        </authorList>
    </citation>
    <scope>NUCLEOTIDE SEQUENCE</scope>
    <source>
        <strain evidence="3">CBS 508.74</strain>
    </source>
</reference>
<dbReference type="GeneID" id="89942268"/>
<evidence type="ECO:0000313" key="4">
    <source>
        <dbReference type="Proteomes" id="UP001302812"/>
    </source>
</evidence>
<comment type="caution">
    <text evidence="3">The sequence shown here is derived from an EMBL/GenBank/DDBJ whole genome shotgun (WGS) entry which is preliminary data.</text>
</comment>
<reference evidence="3" key="2">
    <citation type="submission" date="2023-05" db="EMBL/GenBank/DDBJ databases">
        <authorList>
            <consortium name="Lawrence Berkeley National Laboratory"/>
            <person name="Steindorff A."/>
            <person name="Hensen N."/>
            <person name="Bonometti L."/>
            <person name="Westerberg I."/>
            <person name="Brannstrom I.O."/>
            <person name="Guillou S."/>
            <person name="Cros-Aarteil S."/>
            <person name="Calhoun S."/>
            <person name="Haridas S."/>
            <person name="Kuo A."/>
            <person name="Mondo S."/>
            <person name="Pangilinan J."/>
            <person name="Riley R."/>
            <person name="Labutti K."/>
            <person name="Andreopoulos B."/>
            <person name="Lipzen A."/>
            <person name="Chen C."/>
            <person name="Yanf M."/>
            <person name="Daum C."/>
            <person name="Ng V."/>
            <person name="Clum A."/>
            <person name="Ohm R."/>
            <person name="Martin F."/>
            <person name="Silar P."/>
            <person name="Natvig D."/>
            <person name="Lalanne C."/>
            <person name="Gautier V."/>
            <person name="Ament-Velasquez S.L."/>
            <person name="Kruys A."/>
            <person name="Hutchinson M.I."/>
            <person name="Powell A.J."/>
            <person name="Barry K."/>
            <person name="Miller A.N."/>
            <person name="Grigoriev I.V."/>
            <person name="Debuchy R."/>
            <person name="Gladieux P."/>
            <person name="Thoren M.H."/>
            <person name="Johannesson H."/>
        </authorList>
    </citation>
    <scope>NUCLEOTIDE SEQUENCE</scope>
    <source>
        <strain evidence="3">CBS 508.74</strain>
    </source>
</reference>
<dbReference type="EMBL" id="MU853361">
    <property type="protein sequence ID" value="KAK4108691.1"/>
    <property type="molecule type" value="Genomic_DNA"/>
</dbReference>
<evidence type="ECO:0000256" key="1">
    <source>
        <dbReference type="SAM" id="Coils"/>
    </source>
</evidence>
<evidence type="ECO:0000313" key="3">
    <source>
        <dbReference type="EMBL" id="KAK4108691.1"/>
    </source>
</evidence>
<dbReference type="RefSeq" id="XP_064666261.1">
    <property type="nucleotide sequence ID" value="XM_064818143.1"/>
</dbReference>